<dbReference type="PANTHER" id="PTHR34968">
    <property type="entry name" value="AUGMIN SUBUNIT 5"/>
    <property type="match status" value="1"/>
</dbReference>
<organism evidence="1">
    <name type="scientific">Tanacetum cinerariifolium</name>
    <name type="common">Dalmatian daisy</name>
    <name type="synonym">Chrysanthemum cinerariifolium</name>
    <dbReference type="NCBI Taxonomy" id="118510"/>
    <lineage>
        <taxon>Eukaryota</taxon>
        <taxon>Viridiplantae</taxon>
        <taxon>Streptophyta</taxon>
        <taxon>Embryophyta</taxon>
        <taxon>Tracheophyta</taxon>
        <taxon>Spermatophyta</taxon>
        <taxon>Magnoliopsida</taxon>
        <taxon>eudicotyledons</taxon>
        <taxon>Gunneridae</taxon>
        <taxon>Pentapetalae</taxon>
        <taxon>asterids</taxon>
        <taxon>campanulids</taxon>
        <taxon>Asterales</taxon>
        <taxon>Asteraceae</taxon>
        <taxon>Asteroideae</taxon>
        <taxon>Anthemideae</taxon>
        <taxon>Anthemidinae</taxon>
        <taxon>Tanacetum</taxon>
    </lineage>
</organism>
<dbReference type="InterPro" id="IPR029131">
    <property type="entry name" value="HAUS5"/>
</dbReference>
<comment type="caution">
    <text evidence="1">The sequence shown here is derived from an EMBL/GenBank/DDBJ whole genome shotgun (WGS) entry which is preliminary data.</text>
</comment>
<dbReference type="EMBL" id="BKCJ011276157">
    <property type="protein sequence ID" value="GFD13974.1"/>
    <property type="molecule type" value="Genomic_DNA"/>
</dbReference>
<dbReference type="PANTHER" id="PTHR34968:SF1">
    <property type="entry name" value="AUGMIN SUBUNIT 5"/>
    <property type="match status" value="1"/>
</dbReference>
<name>A0A699U254_TANCI</name>
<dbReference type="GO" id="GO:0051225">
    <property type="term" value="P:spindle assembly"/>
    <property type="evidence" value="ECO:0007669"/>
    <property type="project" value="InterPro"/>
</dbReference>
<feature type="non-terminal residue" evidence="1">
    <location>
        <position position="102"/>
    </location>
</feature>
<dbReference type="GO" id="GO:0005876">
    <property type="term" value="C:spindle microtubule"/>
    <property type="evidence" value="ECO:0007669"/>
    <property type="project" value="InterPro"/>
</dbReference>
<reference evidence="1" key="1">
    <citation type="journal article" date="2019" name="Sci. Rep.">
        <title>Draft genome of Tanacetum cinerariifolium, the natural source of mosquito coil.</title>
        <authorList>
            <person name="Yamashiro T."/>
            <person name="Shiraishi A."/>
            <person name="Satake H."/>
            <person name="Nakayama K."/>
        </authorList>
    </citation>
    <scope>NUCLEOTIDE SEQUENCE</scope>
</reference>
<sequence>HKQVTLEAYDAQCDDVVRIFSQYHKRLCEYVDRVKDAQRLEIDSSMEVVTRIEMNKERDISKACESLAVLMVEKIHKLFPAYEGSGIHMNPQLETVKLGIDV</sequence>
<evidence type="ECO:0000313" key="1">
    <source>
        <dbReference type="EMBL" id="GFD13974.1"/>
    </source>
</evidence>
<accession>A0A699U254</accession>
<dbReference type="GO" id="GO:0070652">
    <property type="term" value="C:HAUS complex"/>
    <property type="evidence" value="ECO:0007669"/>
    <property type="project" value="InterPro"/>
</dbReference>
<dbReference type="AlphaFoldDB" id="A0A699U254"/>
<dbReference type="Pfam" id="PF14817">
    <property type="entry name" value="HAUS5"/>
    <property type="match status" value="1"/>
</dbReference>
<feature type="non-terminal residue" evidence="1">
    <location>
        <position position="1"/>
    </location>
</feature>
<proteinExistence type="predicted"/>
<dbReference type="InterPro" id="IPR044706">
    <property type="entry name" value="AUG5_plant"/>
</dbReference>
<protein>
    <submittedName>
        <fullName evidence="1">Augmin subunit 5-like</fullName>
    </submittedName>
</protein>
<gene>
    <name evidence="1" type="ORF">Tci_885943</name>
</gene>